<name>A0A5B0E3D0_9MICC</name>
<dbReference type="Gene3D" id="2.60.120.10">
    <property type="entry name" value="Jelly Rolls"/>
    <property type="match status" value="1"/>
</dbReference>
<sequence length="189" mass="20818">MIVTTYERMFEMSVKTTEKVHMVRKAERESLWFLGDLIQPLATGQQTRDGIYIAHYQAAPSSQPPLHEHDDDDEIFFIINGEIAFWAEGEEKIIGKAGDFVILPKGVPHTFQASPESGATWLLILSPSSSFEKVINAVSKPAEYEAPEKGWQIDAETVKTLERVAPSGGVRLLGAPGDLPASHRNGVTS</sequence>
<dbReference type="SUPFAM" id="SSF51182">
    <property type="entry name" value="RmlC-like cupins"/>
    <property type="match status" value="1"/>
</dbReference>
<gene>
    <name evidence="2" type="ORF">FQ154_19440</name>
</gene>
<evidence type="ECO:0000313" key="3">
    <source>
        <dbReference type="Proteomes" id="UP000323856"/>
    </source>
</evidence>
<dbReference type="Proteomes" id="UP000323856">
    <property type="component" value="Unassembled WGS sequence"/>
</dbReference>
<accession>A0A5B0E3D0</accession>
<organism evidence="2 3">
    <name type="scientific">Paeniglutamicibacter gangotriensis</name>
    <dbReference type="NCBI Taxonomy" id="254787"/>
    <lineage>
        <taxon>Bacteria</taxon>
        <taxon>Bacillati</taxon>
        <taxon>Actinomycetota</taxon>
        <taxon>Actinomycetes</taxon>
        <taxon>Micrococcales</taxon>
        <taxon>Micrococcaceae</taxon>
        <taxon>Paeniglutamicibacter</taxon>
    </lineage>
</organism>
<evidence type="ECO:0000259" key="1">
    <source>
        <dbReference type="Pfam" id="PF07883"/>
    </source>
</evidence>
<dbReference type="InterPro" id="IPR053146">
    <property type="entry name" value="QDO-like"/>
</dbReference>
<dbReference type="Pfam" id="PF07883">
    <property type="entry name" value="Cupin_2"/>
    <property type="match status" value="1"/>
</dbReference>
<feature type="domain" description="Cupin type-2" evidence="1">
    <location>
        <begin position="59"/>
        <end position="124"/>
    </location>
</feature>
<protein>
    <submittedName>
        <fullName evidence="2">Cupin domain-containing protein</fullName>
    </submittedName>
</protein>
<dbReference type="InterPro" id="IPR011051">
    <property type="entry name" value="RmlC_Cupin_sf"/>
</dbReference>
<proteinExistence type="predicted"/>
<dbReference type="PANTHER" id="PTHR36440">
    <property type="entry name" value="PUTATIVE (AFU_ORTHOLOGUE AFUA_8G07350)-RELATED"/>
    <property type="match status" value="1"/>
</dbReference>
<comment type="caution">
    <text evidence="2">The sequence shown here is derived from an EMBL/GenBank/DDBJ whole genome shotgun (WGS) entry which is preliminary data.</text>
</comment>
<reference evidence="2 3" key="1">
    <citation type="submission" date="2019-07" db="EMBL/GenBank/DDBJ databases">
        <title>Analysis of the biochemical properties, biological activity and biotechnological potential of siderophores and biosurfactants produced by Antarctic psychrotolerant bacteria.</title>
        <authorList>
            <person name="Styczynski M."/>
            <person name="Krucon T."/>
            <person name="Decewicz P."/>
            <person name="Dziewit L."/>
        </authorList>
    </citation>
    <scope>NUCLEOTIDE SEQUENCE [LARGE SCALE GENOMIC DNA]</scope>
    <source>
        <strain evidence="2 3">ANT_H27</strain>
    </source>
</reference>
<dbReference type="AlphaFoldDB" id="A0A5B0E3D0"/>
<dbReference type="EMBL" id="VOBL01000034">
    <property type="protein sequence ID" value="KAA0973176.1"/>
    <property type="molecule type" value="Genomic_DNA"/>
</dbReference>
<dbReference type="InterPro" id="IPR014710">
    <property type="entry name" value="RmlC-like_jellyroll"/>
</dbReference>
<dbReference type="PANTHER" id="PTHR36440:SF1">
    <property type="entry name" value="PUTATIVE (AFU_ORTHOLOGUE AFUA_8G07350)-RELATED"/>
    <property type="match status" value="1"/>
</dbReference>
<dbReference type="InterPro" id="IPR013096">
    <property type="entry name" value="Cupin_2"/>
</dbReference>
<evidence type="ECO:0000313" key="2">
    <source>
        <dbReference type="EMBL" id="KAA0973176.1"/>
    </source>
</evidence>
<dbReference type="OrthoDB" id="9090296at2"/>